<reference evidence="1 4" key="2">
    <citation type="submission" date="2020-11" db="EMBL/GenBank/DDBJ databases">
        <title>Enhanced detection system for hospital associated transmission using whole genome sequencing surveillance.</title>
        <authorList>
            <person name="Harrison L.H."/>
            <person name="Van Tyne D."/>
            <person name="Marsh J.W."/>
            <person name="Griffith M.P."/>
            <person name="Snyder D.J."/>
            <person name="Cooper V.S."/>
            <person name="Mustapha M."/>
        </authorList>
    </citation>
    <scope>NUCLEOTIDE SEQUENCE [LARGE SCALE GENOMIC DNA]</scope>
    <source>
        <strain evidence="1 4">PSA00705</strain>
    </source>
</reference>
<dbReference type="RefSeq" id="WP_024763001.1">
    <property type="nucleotide sequence ID" value="NZ_CP049140.1"/>
</dbReference>
<organism evidence="2 3">
    <name type="scientific">Pseudomonas nitroreducens</name>
    <dbReference type="NCBI Taxonomy" id="46680"/>
    <lineage>
        <taxon>Bacteria</taxon>
        <taxon>Pseudomonadati</taxon>
        <taxon>Pseudomonadota</taxon>
        <taxon>Gammaproteobacteria</taxon>
        <taxon>Pseudomonadales</taxon>
        <taxon>Pseudomonadaceae</taxon>
        <taxon>Pseudomonas</taxon>
    </lineage>
</organism>
<evidence type="ECO:0000313" key="1">
    <source>
        <dbReference type="EMBL" id="MBG6287939.1"/>
    </source>
</evidence>
<evidence type="ECO:0000313" key="2">
    <source>
        <dbReference type="EMBL" id="QIE85593.1"/>
    </source>
</evidence>
<reference evidence="2 3" key="1">
    <citation type="submission" date="2020-02" db="EMBL/GenBank/DDBJ databases">
        <title>Integrative conjugative elements (ICEs) and plasmids drive adaptation of Pseudomonas nitroreducens strain HBP1 to wastewater environment.</title>
        <authorList>
            <person name="Sentchilo V."/>
            <person name="Carraro N."/>
            <person name="Bertelli C."/>
            <person name="van der Meer J.R."/>
        </authorList>
    </citation>
    <scope>NUCLEOTIDE SEQUENCE [LARGE SCALE GENOMIC DNA]</scope>
    <source>
        <strain evidence="2 3">HBP1</strain>
    </source>
</reference>
<dbReference type="Proteomes" id="UP000608450">
    <property type="component" value="Unassembled WGS sequence"/>
</dbReference>
<sequence length="622" mass="69414">MDKLLELYNLELNYLRELGAEFARNYPKVAGRLGLQDNEVTDPYVERLLEGFSFLSARIQLKIQAQFPRFTQQLLDAVCPNYMAPLPAMTVVQFEPNYTEGSLLSGFRLPAGTALRSHLIRNEQTACEFRTGHDCNLWPLRIIETELSAGMPDLPLAVPTQQRVQASLRIRLQACGGARFANLPLDRLEFFVGGDLVQSTRLLELLLAGNSSVVCLDPHQPTLAGHTLTGTPLRHEGFAPEQALLPYGPRAFQGHRLLHEYFALPARFHFFSIGGLAKILPKVSGDVLDIIVLLDRHTPQLEALVDRNSLKLFCTPAINLFPKRADRVPVSPGSHEYHVVLDRTRHLDYEVYAIERVQGHLSSNGEPQEFRPLFCSYSSDTAGNFGAYFTQRREPRLLSSTAQRHGKRTNYHGSEVFLSLVDQRQAPFADDLQQLSVDTLCSNRDLPLLMAQNVESDFSLKVSAPVKTTRMLVGPSRPYPALAEEDSAWRLINHLGMNYLHLTDCDNEQGAAALRELLSIYGELGDPLVARQTQGLRSSALSPIYRRLPQSGPIVYGRGLQVQLTVDEAAFSGASPFVFGALLEQFLARHVGINSFIELALCSLQRGDIATWQPRIGRRPTV</sequence>
<dbReference type="KEGG" id="pnt:G5B91_04650"/>
<evidence type="ECO:0000313" key="4">
    <source>
        <dbReference type="Proteomes" id="UP000608450"/>
    </source>
</evidence>
<dbReference type="PIRSF" id="PIRSF028304">
    <property type="entry name" value="UCP028304"/>
    <property type="match status" value="1"/>
</dbReference>
<dbReference type="PANTHER" id="PTHR35370">
    <property type="entry name" value="CYTOPLASMIC PROTEIN-RELATED-RELATED"/>
    <property type="match status" value="1"/>
</dbReference>
<dbReference type="EMBL" id="JADTFC010000021">
    <property type="protein sequence ID" value="MBG6287939.1"/>
    <property type="molecule type" value="Genomic_DNA"/>
</dbReference>
<proteinExistence type="predicted"/>
<gene>
    <name evidence="2" type="primary">tssF</name>
    <name evidence="2" type="ORF">G5B91_04650</name>
    <name evidence="1" type="ORF">I5I61_10835</name>
</gene>
<dbReference type="PANTHER" id="PTHR35370:SF1">
    <property type="entry name" value="TYPE VI SECRETION SYSTEM COMPONENT TSSF1"/>
    <property type="match status" value="1"/>
</dbReference>
<dbReference type="Pfam" id="PF05947">
    <property type="entry name" value="T6SS_TssF"/>
    <property type="match status" value="1"/>
</dbReference>
<dbReference type="AlphaFoldDB" id="A0A6G6IRL1"/>
<dbReference type="Proteomes" id="UP000501063">
    <property type="component" value="Chromosome"/>
</dbReference>
<protein>
    <submittedName>
        <fullName evidence="2">Type VI secretion system baseplate subunit TssF</fullName>
    </submittedName>
</protein>
<evidence type="ECO:0000313" key="3">
    <source>
        <dbReference type="Proteomes" id="UP000501063"/>
    </source>
</evidence>
<dbReference type="NCBIfam" id="TIGR03359">
    <property type="entry name" value="VI_chp_6"/>
    <property type="match status" value="1"/>
</dbReference>
<keyword evidence="4" id="KW-1185">Reference proteome</keyword>
<accession>A0A6G6IRL1</accession>
<dbReference type="EMBL" id="CP049140">
    <property type="protein sequence ID" value="QIE85593.1"/>
    <property type="molecule type" value="Genomic_DNA"/>
</dbReference>
<dbReference type="InterPro" id="IPR010272">
    <property type="entry name" value="T6SS_TssF"/>
</dbReference>
<name>A0A6G6IRL1_PSENT</name>